<evidence type="ECO:0000313" key="10">
    <source>
        <dbReference type="Proteomes" id="UP000595564"/>
    </source>
</evidence>
<comment type="subcellular location">
    <subcellularLocation>
        <location evidence="1">Cell membrane</location>
        <topology evidence="1">Multi-pass membrane protein</topology>
    </subcellularLocation>
</comment>
<dbReference type="KEGG" id="thyd:TTHT_1913"/>
<dbReference type="EMBL" id="AP017470">
    <property type="protein sequence ID" value="BBB33366.1"/>
    <property type="molecule type" value="Genomic_DNA"/>
</dbReference>
<evidence type="ECO:0000256" key="5">
    <source>
        <dbReference type="ARBA" id="ARBA00022989"/>
    </source>
</evidence>
<dbReference type="InterPro" id="IPR003445">
    <property type="entry name" value="Cat_transpt"/>
</dbReference>
<dbReference type="PANTHER" id="PTHR32024:SF1">
    <property type="entry name" value="KTR SYSTEM POTASSIUM UPTAKE PROTEIN B"/>
    <property type="match status" value="1"/>
</dbReference>
<reference evidence="9 10" key="1">
    <citation type="journal article" date="2012" name="Extremophiles">
        <title>Thermotomaculum hydrothermale gen. nov., sp. nov., a novel heterotrophic thermophile within the phylum Acidobacteria from a deep-sea hydrothermal vent chimney in the Southern Okinawa Trough.</title>
        <authorList>
            <person name="Izumi H."/>
            <person name="Nunoura T."/>
            <person name="Miyazaki M."/>
            <person name="Mino S."/>
            <person name="Toki T."/>
            <person name="Takai K."/>
            <person name="Sako Y."/>
            <person name="Sawabe T."/>
            <person name="Nakagawa S."/>
        </authorList>
    </citation>
    <scope>NUCLEOTIDE SEQUENCE [LARGE SCALE GENOMIC DNA]</scope>
    <source>
        <strain evidence="9 10">AC55</strain>
    </source>
</reference>
<feature type="transmembrane region" description="Helical" evidence="8">
    <location>
        <begin position="345"/>
        <end position="365"/>
    </location>
</feature>
<dbReference type="GO" id="GO:0005886">
    <property type="term" value="C:plasma membrane"/>
    <property type="evidence" value="ECO:0007669"/>
    <property type="project" value="UniProtKB-SubCell"/>
</dbReference>
<feature type="transmembrane region" description="Helical" evidence="8">
    <location>
        <begin position="408"/>
        <end position="430"/>
    </location>
</feature>
<sequence>MIKEFLLKYKLWVTKPESALVISFAIVILAGAILLTLPISSTPGNSTSFLDALFTSTSATCVTGLIVFDTGTHFSIFGQVVILTLIQLGGLGIMTFTAIFVWLSKKAYSVQTHYTIQDTFGGDIEKLSIENLLKFIVSATFTIEGLGAAILFFKLKEIYPTGKALYSAIFHSISAFCNAGFSIYSDSLIQFRQSWITLTTIMLLIIFGGLGYPVLFELREKILGKRKKTSFHTKLVLATTLSLIFGGAFFIWLGDHSLTILDSLFQSVTTRTAGFNSVDIGKLPSSSLFIMIMLMFIGGSPGSCAGGIKTTTFSGYLILVKDWFFGEHRKRLFERKLTQETKDKIKSVITLAFSTVVVSFTILLFSEQAIITTYREAFRNLLFEVVSAFGTVGLSTGITSNLSNVGKLVIIIDMFFGRVGPLAIVTSLLFGRRKKKKIDYPEQKIMIG</sequence>
<gene>
    <name evidence="9" type="primary">trkH</name>
    <name evidence="9" type="ORF">TTHT_1913</name>
</gene>
<keyword evidence="10" id="KW-1185">Reference proteome</keyword>
<dbReference type="GO" id="GO:0030001">
    <property type="term" value="P:metal ion transport"/>
    <property type="evidence" value="ECO:0007669"/>
    <property type="project" value="UniProtKB-ARBA"/>
</dbReference>
<keyword evidence="7 8" id="KW-0472">Membrane</keyword>
<evidence type="ECO:0000313" key="9">
    <source>
        <dbReference type="EMBL" id="BBB33366.1"/>
    </source>
</evidence>
<evidence type="ECO:0000256" key="2">
    <source>
        <dbReference type="ARBA" id="ARBA00022448"/>
    </source>
</evidence>
<evidence type="ECO:0000256" key="1">
    <source>
        <dbReference type="ARBA" id="ARBA00004651"/>
    </source>
</evidence>
<keyword evidence="5 8" id="KW-1133">Transmembrane helix</keyword>
<feature type="transmembrane region" description="Helical" evidence="8">
    <location>
        <begin position="80"/>
        <end position="103"/>
    </location>
</feature>
<dbReference type="GO" id="GO:0008324">
    <property type="term" value="F:monoatomic cation transmembrane transporter activity"/>
    <property type="evidence" value="ECO:0007669"/>
    <property type="project" value="InterPro"/>
</dbReference>
<feature type="transmembrane region" description="Helical" evidence="8">
    <location>
        <begin position="20"/>
        <end position="37"/>
    </location>
</feature>
<protein>
    <submittedName>
        <fullName evidence="9">Trk system potassium uptake protein TrkH</fullName>
    </submittedName>
</protein>
<feature type="transmembrane region" description="Helical" evidence="8">
    <location>
        <begin position="165"/>
        <end position="183"/>
    </location>
</feature>
<feature type="transmembrane region" description="Helical" evidence="8">
    <location>
        <begin position="132"/>
        <end position="153"/>
    </location>
</feature>
<name>A0A7R6PQA7_9BACT</name>
<evidence type="ECO:0000256" key="8">
    <source>
        <dbReference type="SAM" id="Phobius"/>
    </source>
</evidence>
<evidence type="ECO:0000256" key="3">
    <source>
        <dbReference type="ARBA" id="ARBA00022475"/>
    </source>
</evidence>
<feature type="transmembrane region" description="Helical" evidence="8">
    <location>
        <begin position="235"/>
        <end position="254"/>
    </location>
</feature>
<organism evidence="9 10">
    <name type="scientific">Thermotomaculum hydrothermale</name>
    <dbReference type="NCBI Taxonomy" id="981385"/>
    <lineage>
        <taxon>Bacteria</taxon>
        <taxon>Pseudomonadati</taxon>
        <taxon>Acidobacteriota</taxon>
        <taxon>Holophagae</taxon>
        <taxon>Thermotomaculales</taxon>
        <taxon>Thermotomaculaceae</taxon>
        <taxon>Thermotomaculum</taxon>
    </lineage>
</organism>
<dbReference type="AlphaFoldDB" id="A0A7R6PQA7"/>
<proteinExistence type="predicted"/>
<evidence type="ECO:0000256" key="6">
    <source>
        <dbReference type="ARBA" id="ARBA00023065"/>
    </source>
</evidence>
<dbReference type="Pfam" id="PF02386">
    <property type="entry name" value="TrkH"/>
    <property type="match status" value="2"/>
</dbReference>
<dbReference type="RefSeq" id="WP_201327673.1">
    <property type="nucleotide sequence ID" value="NZ_AP017470.1"/>
</dbReference>
<evidence type="ECO:0000256" key="7">
    <source>
        <dbReference type="ARBA" id="ARBA00023136"/>
    </source>
</evidence>
<dbReference type="PANTHER" id="PTHR32024">
    <property type="entry name" value="TRK SYSTEM POTASSIUM UPTAKE PROTEIN TRKG-RELATED"/>
    <property type="match status" value="1"/>
</dbReference>
<keyword evidence="6" id="KW-0406">Ion transport</keyword>
<keyword evidence="4 8" id="KW-0812">Transmembrane</keyword>
<dbReference type="Proteomes" id="UP000595564">
    <property type="component" value="Chromosome"/>
</dbReference>
<feature type="transmembrane region" description="Helical" evidence="8">
    <location>
        <begin position="195"/>
        <end position="215"/>
    </location>
</feature>
<evidence type="ECO:0000256" key="4">
    <source>
        <dbReference type="ARBA" id="ARBA00022692"/>
    </source>
</evidence>
<keyword evidence="3" id="KW-1003">Cell membrane</keyword>
<accession>A0A7R6PQA7</accession>
<keyword evidence="2" id="KW-0813">Transport</keyword>
<feature type="transmembrane region" description="Helical" evidence="8">
    <location>
        <begin position="49"/>
        <end position="68"/>
    </location>
</feature>